<dbReference type="OrthoDB" id="413361at2759"/>
<dbReference type="CDD" id="cd09272">
    <property type="entry name" value="RNase_HI_RT_Ty1"/>
    <property type="match status" value="1"/>
</dbReference>
<proteinExistence type="predicted"/>
<evidence type="ECO:0000313" key="2">
    <source>
        <dbReference type="EMBL" id="MBW0471113.1"/>
    </source>
</evidence>
<dbReference type="EMBL" id="AVOT02002665">
    <property type="protein sequence ID" value="MBW0471113.1"/>
    <property type="molecule type" value="Genomic_DNA"/>
</dbReference>
<dbReference type="PANTHER" id="PTHR11439:SF463">
    <property type="entry name" value="REVERSE TRANSCRIPTASE TY1_COPIA-TYPE DOMAIN-CONTAINING PROTEIN"/>
    <property type="match status" value="1"/>
</dbReference>
<dbReference type="Pfam" id="PF07727">
    <property type="entry name" value="RVT_2"/>
    <property type="match status" value="1"/>
</dbReference>
<gene>
    <name evidence="2" type="ORF">O181_010828</name>
</gene>
<dbReference type="AlphaFoldDB" id="A0A9Q3GKR7"/>
<dbReference type="Proteomes" id="UP000765509">
    <property type="component" value="Unassembled WGS sequence"/>
</dbReference>
<comment type="caution">
    <text evidence="2">The sequence shown here is derived from an EMBL/GenBank/DDBJ whole genome shotgun (WGS) entry which is preliminary data.</text>
</comment>
<evidence type="ECO:0000259" key="1">
    <source>
        <dbReference type="Pfam" id="PF07727"/>
    </source>
</evidence>
<evidence type="ECO:0000313" key="3">
    <source>
        <dbReference type="Proteomes" id="UP000765509"/>
    </source>
</evidence>
<sequence length="279" mass="31927">MRLSNNPIWLYIHVDDIEIFGKQVENFKREVLKAFEIKDIGPANQILGIKVTNFPDYVSLDQHHFTESLLELYGMCNCNPVSTPLVPNEHLPPASPDEVSEFEKLKVNAQIAVGSINNLSIATRPDLCFAVSTLSQHLERPGILHWRSLLHILKYLRGTQEVSLNYRRNFTVSVVAYTNADWGNCHVSHRSVTVFLATVGGSLVLWKKNKQPSFLLSTTEEEYKALCELTSELMWLRQWCRECNILHLENPIPVHEENQSCINIFKGDCNLKNQQMKPV</sequence>
<name>A0A9Q3GKR7_9BASI</name>
<feature type="domain" description="Reverse transcriptase Ty1/copia-type" evidence="1">
    <location>
        <begin position="8"/>
        <end position="86"/>
    </location>
</feature>
<reference evidence="2" key="1">
    <citation type="submission" date="2021-03" db="EMBL/GenBank/DDBJ databases">
        <title>Draft genome sequence of rust myrtle Austropuccinia psidii MF-1, a brazilian biotype.</title>
        <authorList>
            <person name="Quecine M.C."/>
            <person name="Pachon D.M.R."/>
            <person name="Bonatelli M.L."/>
            <person name="Correr F.H."/>
            <person name="Franceschini L.M."/>
            <person name="Leite T.F."/>
            <person name="Margarido G.R.A."/>
            <person name="Almeida C.A."/>
            <person name="Ferrarezi J.A."/>
            <person name="Labate C.A."/>
        </authorList>
    </citation>
    <scope>NUCLEOTIDE SEQUENCE</scope>
    <source>
        <strain evidence="2">MF-1</strain>
    </source>
</reference>
<organism evidence="2 3">
    <name type="scientific">Austropuccinia psidii MF-1</name>
    <dbReference type="NCBI Taxonomy" id="1389203"/>
    <lineage>
        <taxon>Eukaryota</taxon>
        <taxon>Fungi</taxon>
        <taxon>Dikarya</taxon>
        <taxon>Basidiomycota</taxon>
        <taxon>Pucciniomycotina</taxon>
        <taxon>Pucciniomycetes</taxon>
        <taxon>Pucciniales</taxon>
        <taxon>Sphaerophragmiaceae</taxon>
        <taxon>Austropuccinia</taxon>
    </lineage>
</organism>
<accession>A0A9Q3GKR7</accession>
<protein>
    <recommendedName>
        <fullName evidence="1">Reverse transcriptase Ty1/copia-type domain-containing protein</fullName>
    </recommendedName>
</protein>
<keyword evidence="3" id="KW-1185">Reference proteome</keyword>
<dbReference type="PANTHER" id="PTHR11439">
    <property type="entry name" value="GAG-POL-RELATED RETROTRANSPOSON"/>
    <property type="match status" value="1"/>
</dbReference>
<dbReference type="InterPro" id="IPR013103">
    <property type="entry name" value="RVT_2"/>
</dbReference>